<evidence type="ECO:0000256" key="5">
    <source>
        <dbReference type="ARBA" id="ARBA00022519"/>
    </source>
</evidence>
<evidence type="ECO:0000256" key="6">
    <source>
        <dbReference type="ARBA" id="ARBA00022692"/>
    </source>
</evidence>
<keyword evidence="8 10" id="KW-1133">Transmembrane helix</keyword>
<keyword evidence="7" id="KW-0029">Amino-acid transport</keyword>
<feature type="transmembrane region" description="Helical" evidence="10">
    <location>
        <begin position="155"/>
        <end position="177"/>
    </location>
</feature>
<feature type="transmembrane region" description="Helical" evidence="10">
    <location>
        <begin position="44"/>
        <end position="64"/>
    </location>
</feature>
<evidence type="ECO:0000313" key="13">
    <source>
        <dbReference type="Proteomes" id="UP000570474"/>
    </source>
</evidence>
<sequence length="478" mass="52814">MQTKEQPTPQKLKRGLQNRHIQLIALGGAIGTGLFLGIGPAAVLAGPSVILGYAMAGVIAFFIMRQLGEMVVEEPVSGSFSHFAYKYWGTFAGFASGWNYWILYILVSMSELTAIGVYVHFWWPEIPLWTSSLFFFVAINALNLSSVKVYGEAEFWFSIVKVIAIISMIVFGVYLLFSGSGGTQASVENLWNDGGFFPKGLLEKGADGKYQGLFAAIAMIMFSFGGLELIGITAAEADKPEKTIPKATNQVIYRILIFYVGALIILFSLSPWKSITTDSSPFVMVFESLKGFEFTLFGKTIYFTSLIANVLNLIVLTAALSVYNSCVYSNSRMLYGLAQQGNAPAFLSQLNKNHVPVKATLVSALFAAICIVVNKLIPEQALEVLMSLVVSALIINWIMISVVHIKFRQQKNLEQLPTKFPSFIYPLSNYICLIFLVGILVLMWITGMKLPVEMIPIWLVFLYVCYAILNRNKTAQAG</sequence>
<evidence type="ECO:0000256" key="9">
    <source>
        <dbReference type="ARBA" id="ARBA00023136"/>
    </source>
</evidence>
<feature type="transmembrane region" description="Helical" evidence="10">
    <location>
        <begin position="85"/>
        <end position="106"/>
    </location>
</feature>
<feature type="transmembrane region" description="Helical" evidence="10">
    <location>
        <begin position="126"/>
        <end position="143"/>
    </location>
</feature>
<evidence type="ECO:0000313" key="12">
    <source>
        <dbReference type="EMBL" id="NLR66533.1"/>
    </source>
</evidence>
<comment type="caution">
    <text evidence="12">The sequence shown here is derived from an EMBL/GenBank/DDBJ whole genome shotgun (WGS) entry which is preliminary data.</text>
</comment>
<dbReference type="GO" id="GO:0055085">
    <property type="term" value="P:transmembrane transport"/>
    <property type="evidence" value="ECO:0007669"/>
    <property type="project" value="InterPro"/>
</dbReference>
<feature type="transmembrane region" description="Helical" evidence="10">
    <location>
        <begin position="21"/>
        <end position="38"/>
    </location>
</feature>
<dbReference type="AlphaFoldDB" id="A0A847RTW5"/>
<dbReference type="EMBL" id="JABAIA010000002">
    <property type="protein sequence ID" value="NLR66533.1"/>
    <property type="molecule type" value="Genomic_DNA"/>
</dbReference>
<evidence type="ECO:0000256" key="1">
    <source>
        <dbReference type="ARBA" id="ARBA00004429"/>
    </source>
</evidence>
<evidence type="ECO:0000256" key="3">
    <source>
        <dbReference type="ARBA" id="ARBA00022448"/>
    </source>
</evidence>
<dbReference type="FunFam" id="1.20.1740.10:FF:000001">
    <property type="entry name" value="Amino acid permease"/>
    <property type="match status" value="1"/>
</dbReference>
<dbReference type="InterPro" id="IPR004841">
    <property type="entry name" value="AA-permease/SLC12A_dom"/>
</dbReference>
<comment type="subcellular location">
    <subcellularLocation>
        <location evidence="1">Cell inner membrane</location>
        <topology evidence="1">Multi-pass membrane protein</topology>
    </subcellularLocation>
</comment>
<keyword evidence="3" id="KW-0813">Transport</keyword>
<feature type="transmembrane region" description="Helical" evidence="10">
    <location>
        <begin position="423"/>
        <end position="445"/>
    </location>
</feature>
<proteinExistence type="inferred from homology"/>
<evidence type="ECO:0000256" key="4">
    <source>
        <dbReference type="ARBA" id="ARBA00022475"/>
    </source>
</evidence>
<gene>
    <name evidence="12" type="ORF">HGH92_19645</name>
</gene>
<feature type="transmembrane region" description="Helical" evidence="10">
    <location>
        <begin position="359"/>
        <end position="378"/>
    </location>
</feature>
<feature type="transmembrane region" description="Helical" evidence="10">
    <location>
        <begin position="210"/>
        <end position="230"/>
    </location>
</feature>
<feature type="transmembrane region" description="Helical" evidence="10">
    <location>
        <begin position="384"/>
        <end position="403"/>
    </location>
</feature>
<evidence type="ECO:0000256" key="7">
    <source>
        <dbReference type="ARBA" id="ARBA00022970"/>
    </source>
</evidence>
<protein>
    <submittedName>
        <fullName evidence="12">Amino acid permease</fullName>
    </submittedName>
</protein>
<reference evidence="12 13" key="1">
    <citation type="submission" date="2020-04" db="EMBL/GenBank/DDBJ databases">
        <authorList>
            <person name="Yin C."/>
        </authorList>
    </citation>
    <scope>NUCLEOTIDE SEQUENCE [LARGE SCALE GENOMIC DNA]</scope>
    <source>
        <strain evidence="12 13">Ae27</strain>
    </source>
</reference>
<keyword evidence="4" id="KW-1003">Cell membrane</keyword>
<keyword evidence="9 10" id="KW-0472">Membrane</keyword>
<name>A0A847RTW5_9BACT</name>
<comment type="similarity">
    <text evidence="2">Belongs to the amino acid-polyamine-organocation (APC) superfamily. Amino acid transporter (AAT) (TC 2.A.3.1) family.</text>
</comment>
<evidence type="ECO:0000256" key="8">
    <source>
        <dbReference type="ARBA" id="ARBA00022989"/>
    </source>
</evidence>
<dbReference type="InterPro" id="IPR004840">
    <property type="entry name" value="Amino_acid_permease_CS"/>
</dbReference>
<dbReference type="GO" id="GO:0005886">
    <property type="term" value="C:plasma membrane"/>
    <property type="evidence" value="ECO:0007669"/>
    <property type="project" value="UniProtKB-SubCell"/>
</dbReference>
<feature type="transmembrane region" description="Helical" evidence="10">
    <location>
        <begin position="451"/>
        <end position="469"/>
    </location>
</feature>
<organism evidence="12 13">
    <name type="scientific">Chitinophaga varians</name>
    <dbReference type="NCBI Taxonomy" id="2202339"/>
    <lineage>
        <taxon>Bacteria</taxon>
        <taxon>Pseudomonadati</taxon>
        <taxon>Bacteroidota</taxon>
        <taxon>Chitinophagia</taxon>
        <taxon>Chitinophagales</taxon>
        <taxon>Chitinophagaceae</taxon>
        <taxon>Chitinophaga</taxon>
    </lineage>
</organism>
<evidence type="ECO:0000259" key="11">
    <source>
        <dbReference type="Pfam" id="PF00324"/>
    </source>
</evidence>
<dbReference type="PANTHER" id="PTHR43495">
    <property type="entry name" value="GABA PERMEASE"/>
    <property type="match status" value="1"/>
</dbReference>
<dbReference type="Pfam" id="PF00324">
    <property type="entry name" value="AA_permease"/>
    <property type="match status" value="1"/>
</dbReference>
<evidence type="ECO:0000256" key="2">
    <source>
        <dbReference type="ARBA" id="ARBA00008583"/>
    </source>
</evidence>
<keyword evidence="5" id="KW-0997">Cell inner membrane</keyword>
<keyword evidence="13" id="KW-1185">Reference proteome</keyword>
<dbReference type="Proteomes" id="UP000570474">
    <property type="component" value="Unassembled WGS sequence"/>
</dbReference>
<keyword evidence="6 10" id="KW-0812">Transmembrane</keyword>
<dbReference type="PIRSF" id="PIRSF006060">
    <property type="entry name" value="AA_transporter"/>
    <property type="match status" value="1"/>
</dbReference>
<dbReference type="PANTHER" id="PTHR43495:SF4">
    <property type="entry name" value="AROMATIC AMINO ACID TRANSPORT PROTEIN AROP"/>
    <property type="match status" value="1"/>
</dbReference>
<feature type="transmembrane region" description="Helical" evidence="10">
    <location>
        <begin position="301"/>
        <end position="323"/>
    </location>
</feature>
<evidence type="ECO:0000256" key="10">
    <source>
        <dbReference type="SAM" id="Phobius"/>
    </source>
</evidence>
<accession>A0A847RTW5</accession>
<dbReference type="PROSITE" id="PS00218">
    <property type="entry name" value="AMINO_ACID_PERMEASE_1"/>
    <property type="match status" value="1"/>
</dbReference>
<feature type="domain" description="Amino acid permease/ SLC12A" evidence="11">
    <location>
        <begin position="20"/>
        <end position="468"/>
    </location>
</feature>
<feature type="transmembrane region" description="Helical" evidence="10">
    <location>
        <begin position="251"/>
        <end position="272"/>
    </location>
</feature>
<dbReference type="GO" id="GO:0006865">
    <property type="term" value="P:amino acid transport"/>
    <property type="evidence" value="ECO:0007669"/>
    <property type="project" value="UniProtKB-KW"/>
</dbReference>
<dbReference type="Gene3D" id="1.20.1740.10">
    <property type="entry name" value="Amino acid/polyamine transporter I"/>
    <property type="match status" value="1"/>
</dbReference>